<accession>A0A391NVB4</accession>
<feature type="transmembrane region" description="Helical" evidence="1">
    <location>
        <begin position="75"/>
        <end position="95"/>
    </location>
</feature>
<name>A0A391NVB4_9EUKA</name>
<proteinExistence type="predicted"/>
<keyword evidence="1" id="KW-1133">Transmembrane helix</keyword>
<evidence type="ECO:0000256" key="1">
    <source>
        <dbReference type="SAM" id="Phobius"/>
    </source>
</evidence>
<comment type="caution">
    <text evidence="2">The sequence shown here is derived from an EMBL/GenBank/DDBJ whole genome shotgun (WGS) entry which is preliminary data.</text>
</comment>
<feature type="transmembrane region" description="Helical" evidence="1">
    <location>
        <begin position="44"/>
        <end position="63"/>
    </location>
</feature>
<keyword evidence="1" id="KW-0472">Membrane</keyword>
<protein>
    <submittedName>
        <fullName evidence="2">Uncharacterized protein</fullName>
    </submittedName>
</protein>
<dbReference type="Proteomes" id="UP000265618">
    <property type="component" value="Unassembled WGS sequence"/>
</dbReference>
<evidence type="ECO:0000313" key="2">
    <source>
        <dbReference type="EMBL" id="GCA62399.1"/>
    </source>
</evidence>
<feature type="transmembrane region" description="Helical" evidence="1">
    <location>
        <begin position="12"/>
        <end position="32"/>
    </location>
</feature>
<reference evidence="2 3" key="1">
    <citation type="journal article" date="2018" name="PLoS ONE">
        <title>The draft genome of Kipferlia bialata reveals reductive genome evolution in fornicate parasites.</title>
        <authorList>
            <person name="Tanifuji G."/>
            <person name="Takabayashi S."/>
            <person name="Kume K."/>
            <person name="Takagi M."/>
            <person name="Nakayama T."/>
            <person name="Kamikawa R."/>
            <person name="Inagaki Y."/>
            <person name="Hashimoto T."/>
        </authorList>
    </citation>
    <scope>NUCLEOTIDE SEQUENCE [LARGE SCALE GENOMIC DNA]</scope>
    <source>
        <strain evidence="2">NY0173</strain>
    </source>
</reference>
<dbReference type="AlphaFoldDB" id="A0A391NVB4"/>
<sequence>MSSETALEVVQIGSLSVGLAFVLYLVIAALLSRKGERHIKTIDVFVGLAVLSDSLHLFAWWASVQLVDSTLGCQTAFIVDYVCGLLSPVIVACMAHCSTQS</sequence>
<keyword evidence="3" id="KW-1185">Reference proteome</keyword>
<dbReference type="EMBL" id="BDIP01000616">
    <property type="protein sequence ID" value="GCA62399.1"/>
    <property type="molecule type" value="Genomic_DNA"/>
</dbReference>
<organism evidence="2 3">
    <name type="scientific">Kipferlia bialata</name>
    <dbReference type="NCBI Taxonomy" id="797122"/>
    <lineage>
        <taxon>Eukaryota</taxon>
        <taxon>Metamonada</taxon>
        <taxon>Carpediemonas-like organisms</taxon>
        <taxon>Kipferlia</taxon>
    </lineage>
</organism>
<gene>
    <name evidence="2" type="ORF">KIPB_003282</name>
</gene>
<evidence type="ECO:0000313" key="3">
    <source>
        <dbReference type="Proteomes" id="UP000265618"/>
    </source>
</evidence>
<keyword evidence="1" id="KW-0812">Transmembrane</keyword>